<evidence type="ECO:0000259" key="1">
    <source>
        <dbReference type="Pfam" id="PF13191"/>
    </source>
</evidence>
<dbReference type="InterPro" id="IPR027417">
    <property type="entry name" value="P-loop_NTPase"/>
</dbReference>
<feature type="non-terminal residue" evidence="2">
    <location>
        <position position="1"/>
    </location>
</feature>
<dbReference type="Gene3D" id="3.40.50.300">
    <property type="entry name" value="P-loop containing nucleotide triphosphate hydrolases"/>
    <property type="match status" value="1"/>
</dbReference>
<dbReference type="SUPFAM" id="SSF52540">
    <property type="entry name" value="P-loop containing nucleoside triphosphate hydrolases"/>
    <property type="match status" value="1"/>
</dbReference>
<protein>
    <recommendedName>
        <fullName evidence="1">Orc1-like AAA ATPase domain-containing protein</fullName>
    </recommendedName>
</protein>
<feature type="non-terminal residue" evidence="2">
    <location>
        <position position="172"/>
    </location>
</feature>
<dbReference type="Pfam" id="PF13191">
    <property type="entry name" value="AAA_16"/>
    <property type="match status" value="1"/>
</dbReference>
<reference evidence="2" key="2">
    <citation type="journal article" date="2014" name="ISME J.">
        <title>Microbial stratification in low pH oxic and suboxic macroscopic growths along an acid mine drainage.</title>
        <authorList>
            <person name="Mendez-Garcia C."/>
            <person name="Mesa V."/>
            <person name="Sprenger R.R."/>
            <person name="Richter M."/>
            <person name="Diez M.S."/>
            <person name="Solano J."/>
            <person name="Bargiela R."/>
            <person name="Golyshina O.V."/>
            <person name="Manteca A."/>
            <person name="Ramos J.L."/>
            <person name="Gallego J.R."/>
            <person name="Llorente I."/>
            <person name="Martins Dos Santos V.A."/>
            <person name="Jensen O.N."/>
            <person name="Pelaez A.I."/>
            <person name="Sanchez J."/>
            <person name="Ferrer M."/>
        </authorList>
    </citation>
    <scope>NUCLEOTIDE SEQUENCE</scope>
</reference>
<organism evidence="2">
    <name type="scientific">mine drainage metagenome</name>
    <dbReference type="NCBI Taxonomy" id="410659"/>
    <lineage>
        <taxon>unclassified sequences</taxon>
        <taxon>metagenomes</taxon>
        <taxon>ecological metagenomes</taxon>
    </lineage>
</organism>
<dbReference type="AlphaFoldDB" id="T1A9H1"/>
<accession>T1A9H1</accession>
<reference evidence="2" key="1">
    <citation type="submission" date="2013-08" db="EMBL/GenBank/DDBJ databases">
        <authorList>
            <person name="Mendez C."/>
            <person name="Richter M."/>
            <person name="Ferrer M."/>
            <person name="Sanchez J."/>
        </authorList>
    </citation>
    <scope>NUCLEOTIDE SEQUENCE</scope>
</reference>
<comment type="caution">
    <text evidence="2">The sequence shown here is derived from an EMBL/GenBank/DDBJ whole genome shotgun (WGS) entry which is preliminary data.</text>
</comment>
<name>T1A9H1_9ZZZZ</name>
<feature type="domain" description="Orc1-like AAA ATPase" evidence="1">
    <location>
        <begin position="60"/>
        <end position="139"/>
    </location>
</feature>
<proteinExistence type="predicted"/>
<dbReference type="EMBL" id="AUZZ01008252">
    <property type="protein sequence ID" value="EQD38485.1"/>
    <property type="molecule type" value="Genomic_DNA"/>
</dbReference>
<evidence type="ECO:0000313" key="2">
    <source>
        <dbReference type="EMBL" id="EQD38485.1"/>
    </source>
</evidence>
<dbReference type="InterPro" id="IPR041664">
    <property type="entry name" value="AAA_16"/>
</dbReference>
<sequence>SRPLADLVQGGFLQSRRAAVRDGVRKQLTYRITEPGRVRLQKETREIPILSGEIPAPPHPFLGRKEELAQLSTLVRGEGDAIILVDGAPGMGKTTLVSRHLRESGRGRIPFWFTVRAASSPRQLVTALAHALQVLGAQQLAYYAQLPRPPTPMEVADLTRRALGGRSWSPWS</sequence>
<gene>
    <name evidence="2" type="ORF">B2A_11435</name>
</gene>